<dbReference type="STRING" id="1117647.M5M_16985"/>
<accession>K4L2V3</accession>
<dbReference type="GO" id="GO:0008671">
    <property type="term" value="F:2-dehydro-3-deoxygalactonokinase activity"/>
    <property type="evidence" value="ECO:0007669"/>
    <property type="project" value="InterPro"/>
</dbReference>
<dbReference type="InterPro" id="IPR007729">
    <property type="entry name" value="DGOK"/>
</dbReference>
<dbReference type="InterPro" id="IPR042258">
    <property type="entry name" value="DGOK_N"/>
</dbReference>
<evidence type="ECO:0000313" key="1">
    <source>
        <dbReference type="EMBL" id="AFV00528.1"/>
    </source>
</evidence>
<keyword evidence="2" id="KW-1185">Reference proteome</keyword>
<dbReference type="EMBL" id="CP003746">
    <property type="protein sequence ID" value="AFV00528.1"/>
    <property type="molecule type" value="Genomic_DNA"/>
</dbReference>
<dbReference type="Gene3D" id="3.30.420.300">
    <property type="entry name" value="2-keto-3-deoxy-galactonokinase, substrate binding domain"/>
    <property type="match status" value="1"/>
</dbReference>
<dbReference type="AlphaFoldDB" id="K4L2V3"/>
<dbReference type="Pfam" id="PF05035">
    <property type="entry name" value="DGOK"/>
    <property type="match status" value="1"/>
</dbReference>
<sequence length="294" mass="31469">MRLFCDWGTSSFRLFLVNEQGDVVTHTASSQGVSRLPRAEQPAYLLAQAQQLVTSPADLDVLICGMAGSGLGLANAGYQACPADARQLARHLVPVTVPSLGRVQLVPGLSDEQTGADVMRGEETQLLGWLCMSELHQHGQHRVCLPGTHSKWVQVQEGVIRGFSTAFTGELYGLLVSQSTLKPATDSHSDEGFQLGLDASRSKQPLLNSLFTTRSKVLLYQMPAECAASYLSGLLIGTEVREFSAAGDGPVHIIANGRLSALYAKAMAFYQLECQVHQGDGLSVAGLGKIAELM</sequence>
<dbReference type="InterPro" id="IPR042257">
    <property type="entry name" value="DGOK_C"/>
</dbReference>
<gene>
    <name evidence="1" type="ordered locus">M5M_16985</name>
</gene>
<dbReference type="eggNOG" id="COG3734">
    <property type="taxonomic scope" value="Bacteria"/>
</dbReference>
<protein>
    <submittedName>
        <fullName evidence="1">2-dehydro-3-deoxygalactonokinase</fullName>
    </submittedName>
</protein>
<proteinExistence type="predicted"/>
<dbReference type="KEGG" id="saga:M5M_16985"/>
<dbReference type="OrthoDB" id="256574at2"/>
<dbReference type="Proteomes" id="UP000000466">
    <property type="component" value="Chromosome"/>
</dbReference>
<dbReference type="HOGENOM" id="CLU_058005_2_0_6"/>
<evidence type="ECO:0000313" key="2">
    <source>
        <dbReference type="Proteomes" id="UP000000466"/>
    </source>
</evidence>
<dbReference type="GO" id="GO:0034194">
    <property type="term" value="P:D-galactonate catabolic process"/>
    <property type="evidence" value="ECO:0007669"/>
    <property type="project" value="InterPro"/>
</dbReference>
<reference evidence="1 2" key="1">
    <citation type="journal article" date="2013" name="Genome Announc.">
        <title>Complete genome sequence of Simiduia agarivorans SA1(T), a marine bacterium able to degrade a variety of polysaccharides.</title>
        <authorList>
            <person name="Lin S.Y."/>
            <person name="Shieh W.Y."/>
            <person name="Chen J.S."/>
            <person name="Tang S.L."/>
        </authorList>
    </citation>
    <scope>NUCLEOTIDE SEQUENCE [LARGE SCALE GENOMIC DNA]</scope>
    <source>
        <strain evidence="2">DSM 21679 / JCM 13881 / BCRC 17597 / SA1</strain>
    </source>
</reference>
<organism evidence="1 2">
    <name type="scientific">Simiduia agarivorans (strain DSM 21679 / JCM 13881 / BCRC 17597 / SA1)</name>
    <dbReference type="NCBI Taxonomy" id="1117647"/>
    <lineage>
        <taxon>Bacteria</taxon>
        <taxon>Pseudomonadati</taxon>
        <taxon>Pseudomonadota</taxon>
        <taxon>Gammaproteobacteria</taxon>
        <taxon>Cellvibrionales</taxon>
        <taxon>Cellvibrionaceae</taxon>
        <taxon>Simiduia</taxon>
    </lineage>
</organism>
<dbReference type="Gene3D" id="3.30.420.310">
    <property type="entry name" value="2-keto-3-deoxy-galactonokinase, C-terminal domain"/>
    <property type="match status" value="1"/>
</dbReference>
<dbReference type="RefSeq" id="WP_015048680.1">
    <property type="nucleotide sequence ID" value="NC_018868.3"/>
</dbReference>
<name>K4L2V3_SIMAS</name>